<proteinExistence type="inferred from homology"/>
<dbReference type="Pfam" id="PF00012">
    <property type="entry name" value="HSP70"/>
    <property type="match status" value="1"/>
</dbReference>
<evidence type="ECO:0000256" key="7">
    <source>
        <dbReference type="SAM" id="MobiDB-lite"/>
    </source>
</evidence>
<keyword evidence="3 6" id="KW-0067">ATP-binding</keyword>
<protein>
    <recommendedName>
        <fullName evidence="10">Hsp70 protein</fullName>
    </recommendedName>
</protein>
<keyword evidence="4" id="KW-0346">Stress response</keyword>
<evidence type="ECO:0000256" key="2">
    <source>
        <dbReference type="ARBA" id="ARBA00022741"/>
    </source>
</evidence>
<evidence type="ECO:0000256" key="6">
    <source>
        <dbReference type="RuleBase" id="RU003322"/>
    </source>
</evidence>
<dbReference type="PANTHER" id="PTHR19375">
    <property type="entry name" value="HEAT SHOCK PROTEIN 70KDA"/>
    <property type="match status" value="1"/>
</dbReference>
<feature type="region of interest" description="Disordered" evidence="7">
    <location>
        <begin position="436"/>
        <end position="462"/>
    </location>
</feature>
<keyword evidence="5" id="KW-0143">Chaperone</keyword>
<dbReference type="PROSITE" id="PS00329">
    <property type="entry name" value="HSP70_2"/>
    <property type="match status" value="1"/>
</dbReference>
<feature type="compositionally biased region" description="Low complexity" evidence="7">
    <location>
        <begin position="447"/>
        <end position="459"/>
    </location>
</feature>
<feature type="region of interest" description="Disordered" evidence="7">
    <location>
        <begin position="346"/>
        <end position="408"/>
    </location>
</feature>
<evidence type="ECO:0008006" key="10">
    <source>
        <dbReference type="Google" id="ProtNLM"/>
    </source>
</evidence>
<organism evidence="8 9">
    <name type="scientific">Dactylosporangium maewongense</name>
    <dbReference type="NCBI Taxonomy" id="634393"/>
    <lineage>
        <taxon>Bacteria</taxon>
        <taxon>Bacillati</taxon>
        <taxon>Actinomycetota</taxon>
        <taxon>Actinomycetes</taxon>
        <taxon>Micromonosporales</taxon>
        <taxon>Micromonosporaceae</taxon>
        <taxon>Dactylosporangium</taxon>
    </lineage>
</organism>
<dbReference type="InterPro" id="IPR043129">
    <property type="entry name" value="ATPase_NBD"/>
</dbReference>
<dbReference type="PROSITE" id="PS01036">
    <property type="entry name" value="HSP70_3"/>
    <property type="match status" value="1"/>
</dbReference>
<dbReference type="SUPFAM" id="SSF53067">
    <property type="entry name" value="Actin-like ATPase domain"/>
    <property type="match status" value="2"/>
</dbReference>
<evidence type="ECO:0000256" key="1">
    <source>
        <dbReference type="ARBA" id="ARBA00007381"/>
    </source>
</evidence>
<comment type="caution">
    <text evidence="8">The sequence shown here is derived from an EMBL/GenBank/DDBJ whole genome shotgun (WGS) entry which is preliminary data.</text>
</comment>
<feature type="compositionally biased region" description="Pro residues" evidence="7">
    <location>
        <begin position="393"/>
        <end position="406"/>
    </location>
</feature>
<evidence type="ECO:0000313" key="9">
    <source>
        <dbReference type="Proteomes" id="UP001501470"/>
    </source>
</evidence>
<dbReference type="PRINTS" id="PR00301">
    <property type="entry name" value="HEATSHOCK70"/>
</dbReference>
<keyword evidence="2 6" id="KW-0547">Nucleotide-binding</keyword>
<evidence type="ECO:0000256" key="5">
    <source>
        <dbReference type="ARBA" id="ARBA00023186"/>
    </source>
</evidence>
<accession>A0ABP4LNX5</accession>
<dbReference type="InterPro" id="IPR018181">
    <property type="entry name" value="Heat_shock_70_CS"/>
</dbReference>
<keyword evidence="9" id="KW-1185">Reference proteome</keyword>
<evidence type="ECO:0000313" key="8">
    <source>
        <dbReference type="EMBL" id="GAA1526879.1"/>
    </source>
</evidence>
<name>A0ABP4LNX5_9ACTN</name>
<comment type="similarity">
    <text evidence="1 6">Belongs to the heat shock protein 70 family.</text>
</comment>
<dbReference type="InterPro" id="IPR013126">
    <property type="entry name" value="Hsp_70_fam"/>
</dbReference>
<gene>
    <name evidence="8" type="ORF">GCM10009827_049670</name>
</gene>
<evidence type="ECO:0000256" key="3">
    <source>
        <dbReference type="ARBA" id="ARBA00022840"/>
    </source>
</evidence>
<dbReference type="Gene3D" id="3.30.420.40">
    <property type="match status" value="2"/>
</dbReference>
<reference evidence="9" key="1">
    <citation type="journal article" date="2019" name="Int. J. Syst. Evol. Microbiol.">
        <title>The Global Catalogue of Microorganisms (GCM) 10K type strain sequencing project: providing services to taxonomists for standard genome sequencing and annotation.</title>
        <authorList>
            <consortium name="The Broad Institute Genomics Platform"/>
            <consortium name="The Broad Institute Genome Sequencing Center for Infectious Disease"/>
            <person name="Wu L."/>
            <person name="Ma J."/>
        </authorList>
    </citation>
    <scope>NUCLEOTIDE SEQUENCE [LARGE SCALE GENOMIC DNA]</scope>
    <source>
        <strain evidence="9">JCM 15933</strain>
    </source>
</reference>
<dbReference type="Proteomes" id="UP001501470">
    <property type="component" value="Unassembled WGS sequence"/>
</dbReference>
<dbReference type="EMBL" id="BAAAQD010000010">
    <property type="protein sequence ID" value="GAA1526879.1"/>
    <property type="molecule type" value="Genomic_DNA"/>
</dbReference>
<dbReference type="Gene3D" id="3.90.640.10">
    <property type="entry name" value="Actin, Chain A, domain 4"/>
    <property type="match status" value="1"/>
</dbReference>
<sequence length="717" mass="74524">MALGIDFGTTHTVAVAAGAPLLFDASPLLVSAVAAAADGTLLTGRDALRAALQDPSRFEPNPKLRVDDGRVLLGGAEHDVEDIVAAPLCRVAREAARVLGGPAERTVLTCPASWAARRREVLLRAAGRAGLTGVTLVPEPVAAAVHHTLGRDHPVPAGGVVAVYDLGGGTFDVTLLRAGAGGWQVVATTGLEDVGGIDLDAALVDHLGRTVGAREPRRWRRLVEPADPAGRRVLQAFRDDVRGAKEQLSRAASAVVRVPGFEIDAYLSREEFEAVAMPWLVRTVDVLAALADRAGVRRLDGLYLVGGSSRIPLVATLLHRRFEVAPTLVEQPELVVALGSVHVPDGQEPVPAGAVHPSDPPQQPTAAPADDPSQRTAGATAGWSSQPGDATPGGPPLPAPAVPGPTPGSGRMRAGGVAALVVVVLAVFLALQYNWGGSQGNRSPGDTTGTTGAGTAAAGAAGGKQTVQVGRTAWYAGFRIDFGTATYDPGAEQPVRVELKVGNRGREDADLLGITVPMSIRFGDRTTQGGYTGSRRVGARSDVEVGVAFPVKGPVNLADGVLTVGGDDRLTAQIPFRAGASAPPVVGPVQILAPATAATDGLTFKNVTCELRTDFLDAHQQVSAKDRAIGCAFDVSFSGSWYAGVGPDGLRLVMPDGSVRAPQRYPAFHLNNGEERRDELVEFVFGWPVTGPGGFALRVFDTDLRNPDRKDLPLTLP</sequence>
<evidence type="ECO:0000256" key="4">
    <source>
        <dbReference type="ARBA" id="ARBA00023016"/>
    </source>
</evidence>